<dbReference type="RefSeq" id="XP_013906621.1">
    <property type="nucleotide sequence ID" value="XM_014051167.1"/>
</dbReference>
<accession>A0A0D2N5R1</accession>
<dbReference type="GeneID" id="25726467"/>
<dbReference type="KEGG" id="mng:MNEG_0349"/>
<name>A0A0D2N5R1_9CHLO</name>
<protein>
    <submittedName>
        <fullName evidence="2">Uncharacterized protein</fullName>
    </submittedName>
</protein>
<dbReference type="AlphaFoldDB" id="A0A0D2N5R1"/>
<evidence type="ECO:0000313" key="2">
    <source>
        <dbReference type="EMBL" id="KIZ07602.1"/>
    </source>
</evidence>
<organism evidence="2 3">
    <name type="scientific">Monoraphidium neglectum</name>
    <dbReference type="NCBI Taxonomy" id="145388"/>
    <lineage>
        <taxon>Eukaryota</taxon>
        <taxon>Viridiplantae</taxon>
        <taxon>Chlorophyta</taxon>
        <taxon>core chlorophytes</taxon>
        <taxon>Chlorophyceae</taxon>
        <taxon>CS clade</taxon>
        <taxon>Sphaeropleales</taxon>
        <taxon>Selenastraceae</taxon>
        <taxon>Monoraphidium</taxon>
    </lineage>
</organism>
<feature type="compositionally biased region" description="Low complexity" evidence="1">
    <location>
        <begin position="88"/>
        <end position="108"/>
    </location>
</feature>
<feature type="compositionally biased region" description="Low complexity" evidence="1">
    <location>
        <begin position="42"/>
        <end position="67"/>
    </location>
</feature>
<reference evidence="2 3" key="1">
    <citation type="journal article" date="2013" name="BMC Genomics">
        <title>Reconstruction of the lipid metabolism for the microalga Monoraphidium neglectum from its genome sequence reveals characteristics suitable for biofuel production.</title>
        <authorList>
            <person name="Bogen C."/>
            <person name="Al-Dilaimi A."/>
            <person name="Albersmeier A."/>
            <person name="Wichmann J."/>
            <person name="Grundmann M."/>
            <person name="Rupp O."/>
            <person name="Lauersen K.J."/>
            <person name="Blifernez-Klassen O."/>
            <person name="Kalinowski J."/>
            <person name="Goesmann A."/>
            <person name="Mussgnug J.H."/>
            <person name="Kruse O."/>
        </authorList>
    </citation>
    <scope>NUCLEOTIDE SEQUENCE [LARGE SCALE GENOMIC DNA]</scope>
    <source>
        <strain evidence="2 3">SAG 48.87</strain>
    </source>
</reference>
<evidence type="ECO:0000313" key="3">
    <source>
        <dbReference type="Proteomes" id="UP000054498"/>
    </source>
</evidence>
<feature type="region of interest" description="Disordered" evidence="1">
    <location>
        <begin position="42"/>
        <end position="131"/>
    </location>
</feature>
<dbReference type="EMBL" id="KK100246">
    <property type="protein sequence ID" value="KIZ07602.1"/>
    <property type="molecule type" value="Genomic_DNA"/>
</dbReference>
<gene>
    <name evidence="2" type="ORF">MNEG_0349</name>
</gene>
<keyword evidence="3" id="KW-1185">Reference proteome</keyword>
<proteinExistence type="predicted"/>
<evidence type="ECO:0000256" key="1">
    <source>
        <dbReference type="SAM" id="MobiDB-lite"/>
    </source>
</evidence>
<dbReference type="Proteomes" id="UP000054498">
    <property type="component" value="Unassembled WGS sequence"/>
</dbReference>
<sequence>MAEEVEAKRRHLESLLQDNLVLRARVRALTRAVECGDHNLRSHGAAAAGGARPTASGSSGEQGAASAHEGHAWHVPAETDACPPTPPAAASSAQQNSGSSSGTHAASDGDGGAGGARAGFTPPEPSGDPEMAEILGQLQRGQLLVEGGVAGLPEGCIRVVGARLKGLYDASMAAKSLSGPEGEQAHATWIRLFLQFISYVRAAHYVSPAFRCRLCNVNFETRAFEVAPAAHWRRLLAACRVTEVLSEDAVAELVEGWRLLDKKVAKLRAQQQDILSELAELDKEVPEAMLGGALAGETISLLADSSERRGELLQELARSYASESTLKGMLLFDCARFLPLEAMAQCYSESWPYYPDGWALFAVLAAGPEAAGAGAGAAAGGGTR</sequence>